<dbReference type="InterPro" id="IPR000669">
    <property type="entry name" value="Mannitol_DH"/>
</dbReference>
<dbReference type="InterPro" id="IPR013328">
    <property type="entry name" value="6PGD_dom2"/>
</dbReference>
<keyword evidence="2" id="KW-0520">NAD</keyword>
<evidence type="ECO:0000313" key="5">
    <source>
        <dbReference type="EMBL" id="MCA2017969.1"/>
    </source>
</evidence>
<evidence type="ECO:0000259" key="3">
    <source>
        <dbReference type="Pfam" id="PF01232"/>
    </source>
</evidence>
<dbReference type="Gene3D" id="3.40.50.720">
    <property type="entry name" value="NAD(P)-binding Rossmann-like Domain"/>
    <property type="match status" value="1"/>
</dbReference>
<dbReference type="RefSeq" id="WP_225251538.1">
    <property type="nucleotide sequence ID" value="NZ_JAIWIU010000136.1"/>
</dbReference>
<keyword evidence="1" id="KW-0560">Oxidoreductase</keyword>
<name>A0ABS7YQK6_9VIBR</name>
<feature type="domain" description="Mannitol dehydrogenase N-terminal" evidence="3">
    <location>
        <begin position="27"/>
        <end position="272"/>
    </location>
</feature>
<evidence type="ECO:0000256" key="2">
    <source>
        <dbReference type="ARBA" id="ARBA00023027"/>
    </source>
</evidence>
<dbReference type="InterPro" id="IPR013131">
    <property type="entry name" value="Mannitol_DH_N"/>
</dbReference>
<proteinExistence type="predicted"/>
<evidence type="ECO:0000256" key="1">
    <source>
        <dbReference type="ARBA" id="ARBA00023002"/>
    </source>
</evidence>
<comment type="caution">
    <text evidence="5">The sequence shown here is derived from an EMBL/GenBank/DDBJ whole genome shotgun (WGS) entry which is preliminary data.</text>
</comment>
<dbReference type="InterPro" id="IPR013118">
    <property type="entry name" value="Mannitol_DH_C"/>
</dbReference>
<dbReference type="SUPFAM" id="SSF48179">
    <property type="entry name" value="6-phosphogluconate dehydrogenase C-terminal domain-like"/>
    <property type="match status" value="1"/>
</dbReference>
<reference evidence="6" key="1">
    <citation type="submission" date="2023-07" db="EMBL/GenBank/DDBJ databases">
        <title>Molecular identification of indigenous halophilic bacteria isolated from red sea cost, biodegradation of synthetic dyes and assessment of degraded metabolite toxicity.</title>
        <authorList>
            <person name="Chaieb K."/>
            <person name="Altayb H.N."/>
        </authorList>
    </citation>
    <scope>NUCLEOTIDE SEQUENCE [LARGE SCALE GENOMIC DNA]</scope>
    <source>
        <strain evidence="6">K20</strain>
    </source>
</reference>
<dbReference type="PRINTS" id="PR00084">
    <property type="entry name" value="MTLDHDRGNASE"/>
</dbReference>
<dbReference type="Gene3D" id="1.10.1040.10">
    <property type="entry name" value="N-(1-d-carboxylethyl)-l-norvaline Dehydrogenase, domain 2"/>
    <property type="match status" value="1"/>
</dbReference>
<dbReference type="Pfam" id="PF01232">
    <property type="entry name" value="Mannitol_dh"/>
    <property type="match status" value="1"/>
</dbReference>
<dbReference type="Proteomes" id="UP001199044">
    <property type="component" value="Unassembled WGS sequence"/>
</dbReference>
<organism evidence="5 6">
    <name type="scientific">Vibrio tritonius</name>
    <dbReference type="NCBI Taxonomy" id="1435069"/>
    <lineage>
        <taxon>Bacteria</taxon>
        <taxon>Pseudomonadati</taxon>
        <taxon>Pseudomonadota</taxon>
        <taxon>Gammaproteobacteria</taxon>
        <taxon>Vibrionales</taxon>
        <taxon>Vibrionaceae</taxon>
        <taxon>Vibrio</taxon>
    </lineage>
</organism>
<sequence length="499" mass="56563">MKLSLSSLSQANAAQRPFPSELSAKVGIVHLGYGAFHRAHQALITDTYMKEKGGNWKIVGVSWGNTELQDSMAQQDNLYSVGVGYNDQLDIHIVGAVETILTSREIDKVFAYLRDPAIKIVSLTVTEKGYCHNPATGDLDLEHPFIKHDLEDPTHPQSAIGFLVEGLNYRRLHGIRPFTPMTCDNLPENGHVLEKVVLQFAQARDAELYQWIKDNIQFPCTMVDRIVPRTTAQDINRVSDALGVRDDACVVTEPFLQWVVEDKFVNERPLWETTSIANIQVTDNVLPFEEMKLRLLNGTHSSMAYLGYLSGYSTIAETIADPQFKTFIRAMMDNEITPSVHIQGVDLNDYKNQLIERYENRALKHLTWQIAMDGSQKVPQRFLQTMRYGLEHNIDLSGLYLALAGWIRYVSGIDEQNQPIDVQDPLKETFAQVWEQHKNTPEQLVPAFVAINKVFDPFFAQHPQFIDQLTAALKVIMNVGAKQAVYQWVQEHQSLATHC</sequence>
<dbReference type="InterPro" id="IPR008927">
    <property type="entry name" value="6-PGluconate_DH-like_C_sf"/>
</dbReference>
<dbReference type="PROSITE" id="PS00974">
    <property type="entry name" value="MANNITOL_DHGENASE"/>
    <property type="match status" value="1"/>
</dbReference>
<dbReference type="PANTHER" id="PTHR43362">
    <property type="entry name" value="MANNITOL DEHYDROGENASE DSF1-RELATED"/>
    <property type="match status" value="1"/>
</dbReference>
<accession>A0ABS7YQK6</accession>
<gene>
    <name evidence="5" type="ORF">LDJ79_17745</name>
</gene>
<keyword evidence="6" id="KW-1185">Reference proteome</keyword>
<dbReference type="InterPro" id="IPR036291">
    <property type="entry name" value="NAD(P)-bd_dom_sf"/>
</dbReference>
<feature type="domain" description="Mannitol dehydrogenase C-terminal" evidence="4">
    <location>
        <begin position="284"/>
        <end position="476"/>
    </location>
</feature>
<evidence type="ECO:0000313" key="6">
    <source>
        <dbReference type="Proteomes" id="UP001199044"/>
    </source>
</evidence>
<dbReference type="EMBL" id="JAIWIU010000136">
    <property type="protein sequence ID" value="MCA2017969.1"/>
    <property type="molecule type" value="Genomic_DNA"/>
</dbReference>
<dbReference type="Pfam" id="PF08125">
    <property type="entry name" value="Mannitol_dh_C"/>
    <property type="match status" value="1"/>
</dbReference>
<protein>
    <submittedName>
        <fullName evidence="5">Mannitol dehydrogenase family protein</fullName>
    </submittedName>
</protein>
<dbReference type="InterPro" id="IPR050988">
    <property type="entry name" value="Mannitol_DH/Oxidoreductase"/>
</dbReference>
<dbReference type="PANTHER" id="PTHR43362:SF1">
    <property type="entry name" value="MANNITOL DEHYDROGENASE 2-RELATED"/>
    <property type="match status" value="1"/>
</dbReference>
<dbReference type="InterPro" id="IPR023027">
    <property type="entry name" value="Mannitol_DH_CS"/>
</dbReference>
<evidence type="ECO:0000259" key="4">
    <source>
        <dbReference type="Pfam" id="PF08125"/>
    </source>
</evidence>
<dbReference type="SUPFAM" id="SSF51735">
    <property type="entry name" value="NAD(P)-binding Rossmann-fold domains"/>
    <property type="match status" value="1"/>
</dbReference>